<dbReference type="Pfam" id="PF01266">
    <property type="entry name" value="DAO"/>
    <property type="match status" value="1"/>
</dbReference>
<dbReference type="PANTHER" id="PTHR13847:SF289">
    <property type="entry name" value="GLYCINE OXIDASE"/>
    <property type="match status" value="1"/>
</dbReference>
<dbReference type="SUPFAM" id="SSF51971">
    <property type="entry name" value="Nucleotide-binding domain"/>
    <property type="match status" value="1"/>
</dbReference>
<dbReference type="RefSeq" id="WP_089320189.1">
    <property type="nucleotide sequence ID" value="NZ_FZOQ01000014.1"/>
</dbReference>
<evidence type="ECO:0000313" key="3">
    <source>
        <dbReference type="EMBL" id="SNS84851.1"/>
    </source>
</evidence>
<dbReference type="GO" id="GO:0005737">
    <property type="term" value="C:cytoplasm"/>
    <property type="evidence" value="ECO:0007669"/>
    <property type="project" value="TreeGrafter"/>
</dbReference>
<dbReference type="Gene3D" id="3.30.9.10">
    <property type="entry name" value="D-Amino Acid Oxidase, subunit A, domain 2"/>
    <property type="match status" value="1"/>
</dbReference>
<sequence>MKYDFIVVGHGLAGAILSYTLRQQGQRVLVIDEPRASGASRVAAGLLNPIAGKRFAKSWLADTFIPAADALYDELEAHFGRQLFVHKPIYKIFSSIEEQNTWMAKSAGQEWNDYIQATYTQSLNQPTVQDPFGGIMIGRGGYLQVAQMLDLLTAELLEQGLLLPERFEADALQLTEQGVRYKEVAASQLVFCEGFQVINNPYFKWLPIQPTKGEVLEVQTQDNFNPECIYNKAVYVVPVEEGRFKIGATYDWRHPNEQPSEQGEQELKERFRQITSQGFHVVNHWAGIRPAVRDRRPLVGRHPQHPQLSVFNGMGSKGVLMAPFLAKQLAAALTGHGEVMPDVHVSRYISLYYDYIHYHNNHQP</sequence>
<keyword evidence="4" id="KW-1185">Reference proteome</keyword>
<accession>A0A239HUB2</accession>
<organism evidence="3 4">
    <name type="scientific">Pontibacter ummariensis</name>
    <dbReference type="NCBI Taxonomy" id="1610492"/>
    <lineage>
        <taxon>Bacteria</taxon>
        <taxon>Pseudomonadati</taxon>
        <taxon>Bacteroidota</taxon>
        <taxon>Cytophagia</taxon>
        <taxon>Cytophagales</taxon>
        <taxon>Hymenobacteraceae</taxon>
        <taxon>Pontibacter</taxon>
    </lineage>
</organism>
<dbReference type="EMBL" id="FZOQ01000014">
    <property type="protein sequence ID" value="SNS84851.1"/>
    <property type="molecule type" value="Genomic_DNA"/>
</dbReference>
<dbReference type="PANTHER" id="PTHR13847">
    <property type="entry name" value="SARCOSINE DEHYDROGENASE-RELATED"/>
    <property type="match status" value="1"/>
</dbReference>
<name>A0A239HUB2_9BACT</name>
<dbReference type="Proteomes" id="UP000198432">
    <property type="component" value="Unassembled WGS sequence"/>
</dbReference>
<feature type="domain" description="FAD dependent oxidoreductase" evidence="2">
    <location>
        <begin position="4"/>
        <end position="331"/>
    </location>
</feature>
<keyword evidence="1" id="KW-0560">Oxidoreductase</keyword>
<evidence type="ECO:0000259" key="2">
    <source>
        <dbReference type="Pfam" id="PF01266"/>
    </source>
</evidence>
<dbReference type="Gene3D" id="3.50.50.60">
    <property type="entry name" value="FAD/NAD(P)-binding domain"/>
    <property type="match status" value="1"/>
</dbReference>
<reference evidence="4" key="1">
    <citation type="submission" date="2017-06" db="EMBL/GenBank/DDBJ databases">
        <authorList>
            <person name="Varghese N."/>
            <person name="Submissions S."/>
        </authorList>
    </citation>
    <scope>NUCLEOTIDE SEQUENCE [LARGE SCALE GENOMIC DNA]</scope>
    <source>
        <strain evidence="4">NKM1</strain>
    </source>
</reference>
<dbReference type="InterPro" id="IPR006076">
    <property type="entry name" value="FAD-dep_OxRdtase"/>
</dbReference>
<evidence type="ECO:0000313" key="4">
    <source>
        <dbReference type="Proteomes" id="UP000198432"/>
    </source>
</evidence>
<proteinExistence type="predicted"/>
<dbReference type="AlphaFoldDB" id="A0A239HUB2"/>
<dbReference type="GO" id="GO:0016491">
    <property type="term" value="F:oxidoreductase activity"/>
    <property type="evidence" value="ECO:0007669"/>
    <property type="project" value="UniProtKB-KW"/>
</dbReference>
<protein>
    <submittedName>
        <fullName evidence="3">Glycine/D-amino acid oxidase</fullName>
    </submittedName>
</protein>
<evidence type="ECO:0000256" key="1">
    <source>
        <dbReference type="ARBA" id="ARBA00023002"/>
    </source>
</evidence>
<dbReference type="SUPFAM" id="SSF54373">
    <property type="entry name" value="FAD-linked reductases, C-terminal domain"/>
    <property type="match status" value="1"/>
</dbReference>
<dbReference type="InterPro" id="IPR036188">
    <property type="entry name" value="FAD/NAD-bd_sf"/>
</dbReference>
<dbReference type="OrthoDB" id="214253at2"/>
<gene>
    <name evidence="3" type="ORF">SAMN06296052_114169</name>
</gene>